<reference evidence="1 2" key="1">
    <citation type="submission" date="2015-08" db="EMBL/GenBank/DDBJ databases">
        <authorList>
            <person name="Babu N.S."/>
            <person name="Beckwith C.J."/>
            <person name="Beseler K.G."/>
            <person name="Brison A."/>
            <person name="Carone J.V."/>
            <person name="Caskin T.P."/>
            <person name="Diamond M."/>
            <person name="Durham M.E."/>
            <person name="Foxe J.M."/>
            <person name="Go M."/>
            <person name="Henderson B.A."/>
            <person name="Jones I.B."/>
            <person name="McGettigan J.A."/>
            <person name="Micheletti S.J."/>
            <person name="Nasrallah M.E."/>
            <person name="Ortiz D."/>
            <person name="Piller C.R."/>
            <person name="Privatt S.R."/>
            <person name="Schneider S.L."/>
            <person name="Sharp S."/>
            <person name="Smith T.C."/>
            <person name="Stanton J.D."/>
            <person name="Ullery H.E."/>
            <person name="Wilson R.J."/>
            <person name="Serrano M.G."/>
            <person name="Buck G."/>
            <person name="Lee V."/>
            <person name="Wang Y."/>
            <person name="Carvalho R."/>
            <person name="Voegtly L."/>
            <person name="Shi R."/>
            <person name="Duckworth R."/>
            <person name="Johnson A."/>
            <person name="Loviza R."/>
            <person name="Walstead R."/>
            <person name="Shah Z."/>
            <person name="Kiflezghi M."/>
            <person name="Wade K."/>
            <person name="Ball S.L."/>
            <person name="Bradley K.W."/>
            <person name="Asai D.J."/>
            <person name="Bowman C.A."/>
            <person name="Russell D.A."/>
            <person name="Pope W.H."/>
            <person name="Jacobs-Sera D."/>
            <person name="Hendrix R.W."/>
            <person name="Hatfull G.F."/>
        </authorList>
    </citation>
    <scope>NUCLEOTIDE SEQUENCE [LARGE SCALE GENOMIC DNA]</scope>
    <source>
        <strain evidence="1 2">DSM 27648</strain>
    </source>
</reference>
<dbReference type="Proteomes" id="UP000064967">
    <property type="component" value="Chromosome"/>
</dbReference>
<dbReference type="RefSeq" id="WP_146644972.1">
    <property type="nucleotide sequence ID" value="NZ_CP012333.1"/>
</dbReference>
<dbReference type="AlphaFoldDB" id="A0A0K1PIP9"/>
<dbReference type="InterPro" id="IPR012337">
    <property type="entry name" value="RNaseH-like_sf"/>
</dbReference>
<protein>
    <submittedName>
        <fullName evidence="1">Uncharacterized protein</fullName>
    </submittedName>
</protein>
<proteinExistence type="predicted"/>
<sequence>MALLSIDPGNNAGWATFDATTGDLQACGKGAPPPDILDGVTVAVIEHPVIYPGGKTKNPNDIVKLAVTAGTQAGILMAHGVDVRYVTPREWKGTLDKDACCRRVWSRLTAEERALAARWEPEERGEVKDSKTHTLDAIGIGLNAVGRFKVPERFGSGCGWRRRMR</sequence>
<dbReference type="SUPFAM" id="SSF53098">
    <property type="entry name" value="Ribonuclease H-like"/>
    <property type="match status" value="1"/>
</dbReference>
<dbReference type="EMBL" id="CP012333">
    <property type="protein sequence ID" value="AKU93392.1"/>
    <property type="molecule type" value="Genomic_DNA"/>
</dbReference>
<accession>A0A0K1PIP9</accession>
<dbReference type="OrthoDB" id="5381565at2"/>
<name>A0A0K1PIP9_9BACT</name>
<evidence type="ECO:0000313" key="2">
    <source>
        <dbReference type="Proteomes" id="UP000064967"/>
    </source>
</evidence>
<dbReference type="KEGG" id="llu:AKJ09_00056"/>
<evidence type="ECO:0000313" key="1">
    <source>
        <dbReference type="EMBL" id="AKU93392.1"/>
    </source>
</evidence>
<keyword evidence="2" id="KW-1185">Reference proteome</keyword>
<organism evidence="1 2">
    <name type="scientific">Labilithrix luteola</name>
    <dbReference type="NCBI Taxonomy" id="1391654"/>
    <lineage>
        <taxon>Bacteria</taxon>
        <taxon>Pseudomonadati</taxon>
        <taxon>Myxococcota</taxon>
        <taxon>Polyangia</taxon>
        <taxon>Polyangiales</taxon>
        <taxon>Labilitrichaceae</taxon>
        <taxon>Labilithrix</taxon>
    </lineage>
</organism>
<gene>
    <name evidence="1" type="ORF">AKJ09_00056</name>
</gene>